<dbReference type="GO" id="GO:0019005">
    <property type="term" value="C:SCF ubiquitin ligase complex"/>
    <property type="evidence" value="ECO:0007669"/>
    <property type="project" value="TreeGrafter"/>
</dbReference>
<protein>
    <recommendedName>
        <fullName evidence="1">B30.2/SPRY domain-containing protein</fullName>
    </recommendedName>
</protein>
<dbReference type="InterPro" id="IPR001870">
    <property type="entry name" value="B30.2/SPRY"/>
</dbReference>
<dbReference type="InterPro" id="IPR013320">
    <property type="entry name" value="ConA-like_dom_sf"/>
</dbReference>
<dbReference type="SMART" id="SM00449">
    <property type="entry name" value="SPRY"/>
    <property type="match status" value="1"/>
</dbReference>
<name>A0A8S0Z2E0_ARCPL</name>
<dbReference type="InterPro" id="IPR043136">
    <property type="entry name" value="B30.2/SPRY_sf"/>
</dbReference>
<evidence type="ECO:0000313" key="3">
    <source>
        <dbReference type="Proteomes" id="UP000494106"/>
    </source>
</evidence>
<accession>A0A8S0Z2E0</accession>
<dbReference type="SUPFAM" id="SSF49899">
    <property type="entry name" value="Concanavalin A-like lectins/glucanases"/>
    <property type="match status" value="1"/>
</dbReference>
<dbReference type="InterPro" id="IPR050672">
    <property type="entry name" value="FBXO45-Fsn/SPSB_families"/>
</dbReference>
<evidence type="ECO:0000259" key="1">
    <source>
        <dbReference type="PROSITE" id="PS50188"/>
    </source>
</evidence>
<dbReference type="PROSITE" id="PS50188">
    <property type="entry name" value="B302_SPRY"/>
    <property type="match status" value="1"/>
</dbReference>
<feature type="domain" description="B30.2/SPRY" evidence="1">
    <location>
        <begin position="23"/>
        <end position="215"/>
    </location>
</feature>
<evidence type="ECO:0000313" key="2">
    <source>
        <dbReference type="EMBL" id="CAB3226371.1"/>
    </source>
</evidence>
<proteinExistence type="predicted"/>
<keyword evidence="3" id="KW-1185">Reference proteome</keyword>
<dbReference type="Proteomes" id="UP000494106">
    <property type="component" value="Unassembled WGS sequence"/>
</dbReference>
<dbReference type="PANTHER" id="PTHR12245:SF5">
    <property type="entry name" value="SPRY DOMAIN-CONTAINING SOCS BOX PROTEIN 3"/>
    <property type="match status" value="1"/>
</dbReference>
<reference evidence="2 3" key="1">
    <citation type="submission" date="2020-04" db="EMBL/GenBank/DDBJ databases">
        <authorList>
            <person name="Wallbank WR R."/>
            <person name="Pardo Diaz C."/>
            <person name="Kozak K."/>
            <person name="Martin S."/>
            <person name="Jiggins C."/>
            <person name="Moest M."/>
            <person name="Warren A I."/>
            <person name="Byers J.R.P. K."/>
            <person name="Montejo-Kovacevich G."/>
            <person name="Yen C E."/>
        </authorList>
    </citation>
    <scope>NUCLEOTIDE SEQUENCE [LARGE SCALE GENOMIC DNA]</scope>
</reference>
<dbReference type="GO" id="GO:0043161">
    <property type="term" value="P:proteasome-mediated ubiquitin-dependent protein catabolic process"/>
    <property type="evidence" value="ECO:0007669"/>
    <property type="project" value="TreeGrafter"/>
</dbReference>
<dbReference type="InterPro" id="IPR003877">
    <property type="entry name" value="SPRY_dom"/>
</dbReference>
<organism evidence="2 3">
    <name type="scientific">Arctia plantaginis</name>
    <name type="common">Wood tiger moth</name>
    <name type="synonym">Phalaena plantaginis</name>
    <dbReference type="NCBI Taxonomy" id="874455"/>
    <lineage>
        <taxon>Eukaryota</taxon>
        <taxon>Metazoa</taxon>
        <taxon>Ecdysozoa</taxon>
        <taxon>Arthropoda</taxon>
        <taxon>Hexapoda</taxon>
        <taxon>Insecta</taxon>
        <taxon>Pterygota</taxon>
        <taxon>Neoptera</taxon>
        <taxon>Endopterygota</taxon>
        <taxon>Lepidoptera</taxon>
        <taxon>Glossata</taxon>
        <taxon>Ditrysia</taxon>
        <taxon>Noctuoidea</taxon>
        <taxon>Erebidae</taxon>
        <taxon>Arctiinae</taxon>
        <taxon>Arctia</taxon>
    </lineage>
</organism>
<dbReference type="AlphaFoldDB" id="A0A8S0Z2E0"/>
<sequence length="283" mass="32264">MFGRLRWPMAAFAGPAPYCRCFIEHPDSVQACNCGEEFGIREWTWKRPELPSSWIHFANDDTQVTLHPYYSAGTAVVRGDTCFNRDFTYYWEVKIMTEPYGTDVMVGVGSENVDINDSLFSFRSFLGRNEESYGLSYTGAVCHGAQVTHDSPGFGWGTIVGVKVDMWHGTLEFFINRQGLGVSYVMLRKHQMLYPMVCSTAAQSVMRLIYASSWKASLLVTAGKILANSMRRSRYFPLLPPGLRNLLLEKFFLTLPSPLSELKIDGVARQPLFTGRRHFHRRW</sequence>
<dbReference type="Pfam" id="PF00622">
    <property type="entry name" value="SPRY"/>
    <property type="match status" value="1"/>
</dbReference>
<dbReference type="PANTHER" id="PTHR12245">
    <property type="entry name" value="SPRY DOMAIN CONTAINING SOCS BOX PROTEIN"/>
    <property type="match status" value="1"/>
</dbReference>
<dbReference type="OrthoDB" id="5951542at2759"/>
<dbReference type="EMBL" id="CADEBC010000208">
    <property type="protein sequence ID" value="CAB3226371.1"/>
    <property type="molecule type" value="Genomic_DNA"/>
</dbReference>
<comment type="caution">
    <text evidence="2">The sequence shown here is derived from an EMBL/GenBank/DDBJ whole genome shotgun (WGS) entry which is preliminary data.</text>
</comment>
<gene>
    <name evidence="2" type="ORF">APLA_LOCUS2823</name>
</gene>
<dbReference type="Gene3D" id="2.60.120.920">
    <property type="match status" value="1"/>
</dbReference>